<keyword evidence="10" id="KW-1185">Reference proteome</keyword>
<evidence type="ECO:0000313" key="9">
    <source>
        <dbReference type="EMBL" id="AMM41899.1"/>
    </source>
</evidence>
<evidence type="ECO:0000256" key="5">
    <source>
        <dbReference type="ARBA" id="ARBA00025050"/>
    </source>
</evidence>
<gene>
    <name evidence="6" type="primary">frr</name>
    <name evidence="9" type="ORF">HS1_002113</name>
</gene>
<evidence type="ECO:0000256" key="7">
    <source>
        <dbReference type="SAM" id="Coils"/>
    </source>
</evidence>
<dbReference type="GO" id="GO:0005737">
    <property type="term" value="C:cytoplasm"/>
    <property type="evidence" value="ECO:0007669"/>
    <property type="project" value="UniProtKB-SubCell"/>
</dbReference>
<dbReference type="PANTHER" id="PTHR20982">
    <property type="entry name" value="RIBOSOME RECYCLING FACTOR"/>
    <property type="match status" value="1"/>
</dbReference>
<dbReference type="CDD" id="cd00520">
    <property type="entry name" value="RRF"/>
    <property type="match status" value="1"/>
</dbReference>
<comment type="function">
    <text evidence="5 6">Responsible for the release of ribosomes from messenger RNA at the termination of protein biosynthesis. May increase the efficiency of translation by recycling ribosomes from one round of translation to another.</text>
</comment>
<dbReference type="Gene3D" id="1.10.132.20">
    <property type="entry name" value="Ribosome-recycling factor"/>
    <property type="match status" value="1"/>
</dbReference>
<evidence type="ECO:0000256" key="4">
    <source>
        <dbReference type="ARBA" id="ARBA00022917"/>
    </source>
</evidence>
<organism evidence="9 10">
    <name type="scientific">Desulfofervidus auxilii</name>
    <dbReference type="NCBI Taxonomy" id="1621989"/>
    <lineage>
        <taxon>Bacteria</taxon>
        <taxon>Pseudomonadati</taxon>
        <taxon>Thermodesulfobacteriota</taxon>
        <taxon>Candidatus Desulfofervidia</taxon>
        <taxon>Candidatus Desulfofervidales</taxon>
        <taxon>Candidatus Desulfofervidaceae</taxon>
        <taxon>Candidatus Desulfofervidus</taxon>
    </lineage>
</organism>
<reference evidence="9 10" key="1">
    <citation type="submission" date="2015-10" db="EMBL/GenBank/DDBJ databases">
        <title>Candidatus Desulfofervidus auxilii, a hydrogenotrophic sulfate-reducing bacterium involved in the thermophilic anaerobic oxidation of methane.</title>
        <authorList>
            <person name="Krukenberg V."/>
            <person name="Richter M."/>
            <person name="Wegener G."/>
        </authorList>
    </citation>
    <scope>NUCLEOTIDE SEQUENCE [LARGE SCALE GENOMIC DNA]</scope>
    <source>
        <strain evidence="9 10">HS1</strain>
    </source>
</reference>
<feature type="coiled-coil region" evidence="7">
    <location>
        <begin position="125"/>
        <end position="152"/>
    </location>
</feature>
<evidence type="ECO:0000256" key="3">
    <source>
        <dbReference type="ARBA" id="ARBA00022490"/>
    </source>
</evidence>
<dbReference type="EMBL" id="CP013015">
    <property type="protein sequence ID" value="AMM41899.1"/>
    <property type="molecule type" value="Genomic_DNA"/>
</dbReference>
<dbReference type="GO" id="GO:0043023">
    <property type="term" value="F:ribosomal large subunit binding"/>
    <property type="evidence" value="ECO:0007669"/>
    <property type="project" value="TreeGrafter"/>
</dbReference>
<dbReference type="InterPro" id="IPR023584">
    <property type="entry name" value="Ribosome_recyc_fac_dom"/>
</dbReference>
<keyword evidence="3 6" id="KW-0963">Cytoplasm</keyword>
<dbReference type="OrthoDB" id="9804006at2"/>
<dbReference type="NCBIfam" id="TIGR00496">
    <property type="entry name" value="frr"/>
    <property type="match status" value="1"/>
</dbReference>
<evidence type="ECO:0000259" key="8">
    <source>
        <dbReference type="Pfam" id="PF01765"/>
    </source>
</evidence>
<dbReference type="PANTHER" id="PTHR20982:SF3">
    <property type="entry name" value="MITOCHONDRIAL RIBOSOME RECYCLING FACTOR PSEUDO 1"/>
    <property type="match status" value="1"/>
</dbReference>
<feature type="domain" description="Ribosome recycling factor" evidence="8">
    <location>
        <begin position="20"/>
        <end position="183"/>
    </location>
</feature>
<evidence type="ECO:0000313" key="10">
    <source>
        <dbReference type="Proteomes" id="UP000070560"/>
    </source>
</evidence>
<dbReference type="AlphaFoldDB" id="A0A7U4QM68"/>
<dbReference type="InterPro" id="IPR002661">
    <property type="entry name" value="Ribosome_recyc_fac"/>
</dbReference>
<comment type="subcellular location">
    <subcellularLocation>
        <location evidence="1 6">Cytoplasm</location>
    </subcellularLocation>
</comment>
<sequence length="185" mass="21464">MLEEIYKDTKTKMKKTIQVLEHDLGKIRTGRASASLVEEIMIDYYGTSTPLNQLASISIPESRLITIQPWDPSVLGNIEKAILKSDLGLTPTNDGKIIRISIPALTEERRKELVKRIHKIGEEARVAIRQIRRDANEKLKKMKKNKEISEDQFHRGQEEVQKITDQFIQKVDEILRKKEQEIMKF</sequence>
<evidence type="ECO:0000256" key="2">
    <source>
        <dbReference type="ARBA" id="ARBA00005912"/>
    </source>
</evidence>
<dbReference type="Proteomes" id="UP000070560">
    <property type="component" value="Chromosome"/>
</dbReference>
<dbReference type="Pfam" id="PF01765">
    <property type="entry name" value="RRF"/>
    <property type="match status" value="1"/>
</dbReference>
<proteinExistence type="inferred from homology"/>
<keyword evidence="7" id="KW-0175">Coiled coil</keyword>
<dbReference type="FunFam" id="1.10.132.20:FF:000001">
    <property type="entry name" value="Ribosome-recycling factor"/>
    <property type="match status" value="1"/>
</dbReference>
<evidence type="ECO:0000256" key="6">
    <source>
        <dbReference type="HAMAP-Rule" id="MF_00040"/>
    </source>
</evidence>
<dbReference type="GO" id="GO:0006415">
    <property type="term" value="P:translational termination"/>
    <property type="evidence" value="ECO:0007669"/>
    <property type="project" value="UniProtKB-UniRule"/>
</dbReference>
<comment type="similarity">
    <text evidence="2 6">Belongs to the RRF family.</text>
</comment>
<accession>A0A7U4QM68</accession>
<dbReference type="HAMAP" id="MF_00040">
    <property type="entry name" value="RRF"/>
    <property type="match status" value="1"/>
</dbReference>
<name>A0A7U4QM68_DESA2</name>
<dbReference type="InterPro" id="IPR036191">
    <property type="entry name" value="RRF_sf"/>
</dbReference>
<dbReference type="FunFam" id="3.30.1360.40:FF:000001">
    <property type="entry name" value="Ribosome-recycling factor"/>
    <property type="match status" value="1"/>
</dbReference>
<evidence type="ECO:0000256" key="1">
    <source>
        <dbReference type="ARBA" id="ARBA00004496"/>
    </source>
</evidence>
<dbReference type="Gene3D" id="3.30.1360.40">
    <property type="match status" value="1"/>
</dbReference>
<dbReference type="SUPFAM" id="SSF55194">
    <property type="entry name" value="Ribosome recycling factor, RRF"/>
    <property type="match status" value="1"/>
</dbReference>
<dbReference type="KEGG" id="daw:HS1_002113"/>
<keyword evidence="4 6" id="KW-0648">Protein biosynthesis</keyword>
<protein>
    <recommendedName>
        <fullName evidence="6">Ribosome-recycling factor</fullName>
        <shortName evidence="6">RRF</shortName>
    </recommendedName>
    <alternativeName>
        <fullName evidence="6">Ribosome-releasing factor</fullName>
    </alternativeName>
</protein>